<dbReference type="OrthoDB" id="10251605at2759"/>
<dbReference type="HOGENOM" id="CLU_1016461_0_0_1"/>
<evidence type="ECO:0000259" key="5">
    <source>
        <dbReference type="Pfam" id="PF13925"/>
    </source>
</evidence>
<dbReference type="AlphaFoldDB" id="G0MJ87"/>
<protein>
    <recommendedName>
        <fullName evidence="5">Katanin p80 subunit C-terminal domain-containing protein</fullName>
    </recommendedName>
</protein>
<evidence type="ECO:0000256" key="3">
    <source>
        <dbReference type="ARBA" id="ARBA00023212"/>
    </source>
</evidence>
<organism evidence="7">
    <name type="scientific">Caenorhabditis brenneri</name>
    <name type="common">Nematode worm</name>
    <dbReference type="NCBI Taxonomy" id="135651"/>
    <lineage>
        <taxon>Eukaryota</taxon>
        <taxon>Metazoa</taxon>
        <taxon>Ecdysozoa</taxon>
        <taxon>Nematoda</taxon>
        <taxon>Chromadorea</taxon>
        <taxon>Rhabditida</taxon>
        <taxon>Rhabditina</taxon>
        <taxon>Rhabditomorpha</taxon>
        <taxon>Rhabditoidea</taxon>
        <taxon>Rhabditidae</taxon>
        <taxon>Peloderinae</taxon>
        <taxon>Caenorhabditis</taxon>
    </lineage>
</organism>
<name>G0MJ87_CAEBE</name>
<keyword evidence="3" id="KW-0206">Cytoskeleton</keyword>
<evidence type="ECO:0000256" key="2">
    <source>
        <dbReference type="ARBA" id="ARBA00022490"/>
    </source>
</evidence>
<dbReference type="Proteomes" id="UP000008068">
    <property type="component" value="Unassembled WGS sequence"/>
</dbReference>
<sequence>MALTSVSVYELSRLSSYPPPPPHNNGTVRRRSNSTKVRRKDESVDRRRKSQNQDPITITYLGRPSSPSLTTSPPVPTVIRQRKPSPTVTTTIKKVPSVGSISASPTRKSVPPGRKTSSPSGSWTDCIEAVNEIGVVAKKENRNIRRLKMAFSRRIKVGDDEEMVLTAVRVLSRWNGWSLDTCHDYLPIIIDNITSIDNSSRSTALEGLAAISDVMIERLIKFSNVPTHRIGVDVAAEERAEKAKACLQHLRSVVKKRDWYYRQLDEVSIDKLDATMERLKKL</sequence>
<dbReference type="Pfam" id="PF13925">
    <property type="entry name" value="Katanin_con80"/>
    <property type="match status" value="1"/>
</dbReference>
<proteinExistence type="predicted"/>
<accession>G0MJ87</accession>
<dbReference type="STRING" id="135651.G0MJ87"/>
<comment type="subcellular location">
    <subcellularLocation>
        <location evidence="1">Cytoplasm</location>
        <location evidence="1">Cytoskeleton</location>
    </subcellularLocation>
</comment>
<keyword evidence="2" id="KW-0963">Cytoplasm</keyword>
<reference evidence="7" key="1">
    <citation type="submission" date="2011-07" db="EMBL/GenBank/DDBJ databases">
        <authorList>
            <consortium name="Caenorhabditis brenneri Sequencing and Analysis Consortium"/>
            <person name="Wilson R.K."/>
        </authorList>
    </citation>
    <scope>NUCLEOTIDE SEQUENCE [LARGE SCALE GENOMIC DNA]</scope>
    <source>
        <strain evidence="7">PB2801</strain>
    </source>
</reference>
<keyword evidence="7" id="KW-1185">Reference proteome</keyword>
<dbReference type="GO" id="GO:0005856">
    <property type="term" value="C:cytoskeleton"/>
    <property type="evidence" value="ECO:0007669"/>
    <property type="project" value="UniProtKB-SubCell"/>
</dbReference>
<evidence type="ECO:0000313" key="7">
    <source>
        <dbReference type="Proteomes" id="UP000008068"/>
    </source>
</evidence>
<gene>
    <name evidence="6" type="ORF">CAEBREN_25534</name>
</gene>
<dbReference type="InterPro" id="IPR028021">
    <property type="entry name" value="Katanin_C-terminal"/>
</dbReference>
<evidence type="ECO:0000313" key="6">
    <source>
        <dbReference type="EMBL" id="EGT32448.1"/>
    </source>
</evidence>
<dbReference type="OMA" id="DTCHDYL"/>
<dbReference type="eggNOG" id="KOG0267">
    <property type="taxonomic scope" value="Eukaryota"/>
</dbReference>
<dbReference type="EMBL" id="GL379797">
    <property type="protein sequence ID" value="EGT32448.1"/>
    <property type="molecule type" value="Genomic_DNA"/>
</dbReference>
<dbReference type="InParanoid" id="G0MJ87"/>
<dbReference type="FunCoup" id="G0MJ87">
    <property type="interactions" value="368"/>
</dbReference>
<dbReference type="GO" id="GO:0008017">
    <property type="term" value="F:microtubule binding"/>
    <property type="evidence" value="ECO:0007669"/>
    <property type="project" value="InterPro"/>
</dbReference>
<feature type="region of interest" description="Disordered" evidence="4">
    <location>
        <begin position="1"/>
        <end position="123"/>
    </location>
</feature>
<evidence type="ECO:0000256" key="4">
    <source>
        <dbReference type="SAM" id="MobiDB-lite"/>
    </source>
</evidence>
<feature type="compositionally biased region" description="Basic residues" evidence="4">
    <location>
        <begin position="28"/>
        <end position="38"/>
    </location>
</feature>
<feature type="domain" description="Katanin p80 subunit C-terminal" evidence="5">
    <location>
        <begin position="172"/>
        <end position="254"/>
    </location>
</feature>
<evidence type="ECO:0000256" key="1">
    <source>
        <dbReference type="ARBA" id="ARBA00004245"/>
    </source>
</evidence>